<evidence type="ECO:0000259" key="6">
    <source>
        <dbReference type="PROSITE" id="PS50118"/>
    </source>
</evidence>
<feature type="compositionally biased region" description="Basic and acidic residues" evidence="5">
    <location>
        <begin position="549"/>
        <end position="565"/>
    </location>
</feature>
<keyword evidence="3 4" id="KW-0539">Nucleus</keyword>
<feature type="compositionally biased region" description="Acidic residues" evidence="5">
    <location>
        <begin position="30"/>
        <end position="40"/>
    </location>
</feature>
<dbReference type="EMBL" id="CH477472">
    <property type="protein sequence ID" value="EAT40385.1"/>
    <property type="molecule type" value="Genomic_DNA"/>
</dbReference>
<dbReference type="AlphaFoldDB" id="A0A1S4FHT0"/>
<dbReference type="Gene3D" id="1.10.30.10">
    <property type="entry name" value="High mobility group box domain"/>
    <property type="match status" value="1"/>
</dbReference>
<reference evidence="7" key="3">
    <citation type="submission" date="2012-09" db="EMBL/GenBank/DDBJ databases">
        <authorList>
            <consortium name="VectorBase"/>
        </authorList>
    </citation>
    <scope>NUCLEOTIDE SEQUENCE</scope>
    <source>
        <strain evidence="7">Liverpool</strain>
    </source>
</reference>
<dbReference type="SMART" id="SM00398">
    <property type="entry name" value="HMG"/>
    <property type="match status" value="1"/>
</dbReference>
<evidence type="ECO:0000256" key="4">
    <source>
        <dbReference type="PROSITE-ProRule" id="PRU00267"/>
    </source>
</evidence>
<comment type="subcellular location">
    <subcellularLocation>
        <location evidence="1">Nucleus</location>
    </subcellularLocation>
</comment>
<feature type="region of interest" description="Disordered" evidence="5">
    <location>
        <begin position="20"/>
        <end position="45"/>
    </location>
</feature>
<feature type="region of interest" description="Disordered" evidence="5">
    <location>
        <begin position="623"/>
        <end position="661"/>
    </location>
</feature>
<evidence type="ECO:0000256" key="1">
    <source>
        <dbReference type="ARBA" id="ARBA00004123"/>
    </source>
</evidence>
<proteinExistence type="predicted"/>
<dbReference type="PANTHER" id="PTHR46318">
    <property type="entry name" value="UPSTREAM BINDING TRANSCRIPTION FACTOR"/>
    <property type="match status" value="1"/>
</dbReference>
<dbReference type="InterPro" id="IPR036910">
    <property type="entry name" value="HMG_box_dom_sf"/>
</dbReference>
<dbReference type="PANTHER" id="PTHR46318:SF3">
    <property type="entry name" value="UPSTREAM BINDING TRANSCRIPTION FACTOR"/>
    <property type="match status" value="1"/>
</dbReference>
<dbReference type="OrthoDB" id="498543at2759"/>
<protein>
    <submittedName>
        <fullName evidence="7">AAEL007882-PA</fullName>
    </submittedName>
</protein>
<dbReference type="OMA" id="DKARFHT"/>
<dbReference type="SMR" id="A0A1S4FHT0"/>
<dbReference type="GO" id="GO:0003677">
    <property type="term" value="F:DNA binding"/>
    <property type="evidence" value="ECO:0007669"/>
    <property type="project" value="UniProtKB-UniRule"/>
</dbReference>
<evidence type="ECO:0000256" key="5">
    <source>
        <dbReference type="SAM" id="MobiDB-lite"/>
    </source>
</evidence>
<dbReference type="GO" id="GO:0005634">
    <property type="term" value="C:nucleus"/>
    <property type="evidence" value="ECO:0007669"/>
    <property type="project" value="UniProtKB-SubCell"/>
</dbReference>
<organism evidence="7 8">
    <name type="scientific">Aedes aegypti</name>
    <name type="common">Yellowfever mosquito</name>
    <name type="synonym">Culex aegypti</name>
    <dbReference type="NCBI Taxonomy" id="7159"/>
    <lineage>
        <taxon>Eukaryota</taxon>
        <taxon>Metazoa</taxon>
        <taxon>Ecdysozoa</taxon>
        <taxon>Arthropoda</taxon>
        <taxon>Hexapoda</taxon>
        <taxon>Insecta</taxon>
        <taxon>Pterygota</taxon>
        <taxon>Neoptera</taxon>
        <taxon>Endopterygota</taxon>
        <taxon>Diptera</taxon>
        <taxon>Nematocera</taxon>
        <taxon>Culicoidea</taxon>
        <taxon>Culicidae</taxon>
        <taxon>Culicinae</taxon>
        <taxon>Aedini</taxon>
        <taxon>Aedes</taxon>
        <taxon>Stegomyia</taxon>
    </lineage>
</organism>
<feature type="domain" description="HMG box" evidence="6">
    <location>
        <begin position="143"/>
        <end position="211"/>
    </location>
</feature>
<evidence type="ECO:0000313" key="7">
    <source>
        <dbReference type="EMBL" id="EAT40385.1"/>
    </source>
</evidence>
<feature type="compositionally biased region" description="Basic and acidic residues" evidence="5">
    <location>
        <begin position="390"/>
        <end position="405"/>
    </location>
</feature>
<dbReference type="Proteomes" id="UP000682892">
    <property type="component" value="Unassembled WGS sequence"/>
</dbReference>
<dbReference type="Pfam" id="PF00505">
    <property type="entry name" value="HMG_box"/>
    <property type="match status" value="1"/>
</dbReference>
<dbReference type="InterPro" id="IPR051762">
    <property type="entry name" value="UBF1"/>
</dbReference>
<dbReference type="PROSITE" id="PS50118">
    <property type="entry name" value="HMG_BOX_2"/>
    <property type="match status" value="1"/>
</dbReference>
<name>A0A1S4FHT0_AEDAE</name>
<feature type="compositionally biased region" description="Basic and acidic residues" evidence="5">
    <location>
        <begin position="623"/>
        <end position="635"/>
    </location>
</feature>
<feature type="compositionally biased region" description="Acidic residues" evidence="5">
    <location>
        <begin position="636"/>
        <end position="661"/>
    </location>
</feature>
<sequence>MRKRSMSVFVARENNRLSKKFEGVASDNEAPSDSENEELATEIHLEETKAEIDDDLSDDWSRHEYEVLVAQLKGTLPKKDLRKWKTSLEAVDWSSIKVGKRPTEEVERVAKEVIGKVRRFRVLSEMLEEVPDVVSKKLCATRPKPPLTAYSLFVKEKLPQLREEHKDLKVQQIFKLIPEQYKALSAKKRRRYESDAAKKKEEYHVQLAKFYEEHPDLSPKKGYKPKKEPLKTPFHLFYQERREISSNISFQQARKEWEELPVKDKVVFIQRSFEVQGNTDLKLVNKKEMEWLGQSLGKPEFCGRNSYEYYRRKMKAHSGKEHEAKIREGYKNLTEQEQEALKEEYQVARAKFVNQYREYIKKLPKEKQQAEIDFLLTISEKKTAAAKKVKSEKANAAMDEDHYLDSPEEPPAAESTTIKKKVPAKMSTKVAAIKKEHKSDNSDADSVDHAPPSTKKPTRTATAPSTPVASVASPSKRKQTLSVTKTEPHPSASSSDEDEEEVRSPAKRPAASPVKNGKKRTSSEDQSPAVATKKTKVKKEPEQQATKSTPKEPEKPPRDPEEFYRQRIYKGKVGKHKESYANLSSAKKREIVEQLKAAQKQYIVDFELFLKSLPKEEIRKYIQQRAKEQQKVEKTEDSDDDDDDEDDEEDGSSSGDEDDDE</sequence>
<reference evidence="7" key="1">
    <citation type="submission" date="2005-10" db="EMBL/GenBank/DDBJ databases">
        <authorList>
            <person name="Loftus B.J."/>
            <person name="Nene V.M."/>
            <person name="Hannick L.I."/>
            <person name="Bidwell S."/>
            <person name="Haas B."/>
            <person name="Amedeo P."/>
            <person name="Orvis J."/>
            <person name="Wortman J.R."/>
            <person name="White O.R."/>
            <person name="Salzberg S."/>
            <person name="Shumway M."/>
            <person name="Koo H."/>
            <person name="Zhao Y."/>
            <person name="Holmes M."/>
            <person name="Miller J."/>
            <person name="Schatz M."/>
            <person name="Pop M."/>
            <person name="Pai G."/>
            <person name="Utterback T."/>
            <person name="Rogers Y.-H."/>
            <person name="Kravitz S."/>
            <person name="Fraser C.M."/>
        </authorList>
    </citation>
    <scope>NUCLEOTIDE SEQUENCE</scope>
    <source>
        <strain evidence="7">Liverpool</strain>
    </source>
</reference>
<evidence type="ECO:0000256" key="3">
    <source>
        <dbReference type="ARBA" id="ARBA00023242"/>
    </source>
</evidence>
<dbReference type="HOGENOM" id="CLU_415165_0_0_1"/>
<dbReference type="SUPFAM" id="SSF47095">
    <property type="entry name" value="HMG-box"/>
    <property type="match status" value="2"/>
</dbReference>
<evidence type="ECO:0000256" key="2">
    <source>
        <dbReference type="ARBA" id="ARBA00023125"/>
    </source>
</evidence>
<accession>A0A1S4FHT0</accession>
<reference evidence="7" key="2">
    <citation type="journal article" date="2007" name="Science">
        <title>Genome sequence of Aedes aegypti, a major arbovirus vector.</title>
        <authorList>
            <person name="Nene V."/>
            <person name="Wortman J.R."/>
            <person name="Lawson D."/>
            <person name="Haas B."/>
            <person name="Kodira C."/>
            <person name="Tu Z.J."/>
            <person name="Loftus B."/>
            <person name="Xi Z."/>
            <person name="Megy K."/>
            <person name="Grabherr M."/>
            <person name="Ren Q."/>
            <person name="Zdobnov E.M."/>
            <person name="Lobo N.F."/>
            <person name="Campbell K.S."/>
            <person name="Brown S.E."/>
            <person name="Bonaldo M.F."/>
            <person name="Zhu J."/>
            <person name="Sinkins S.P."/>
            <person name="Hogenkamp D.G."/>
            <person name="Amedeo P."/>
            <person name="Arensburger P."/>
            <person name="Atkinson P.W."/>
            <person name="Bidwell S."/>
            <person name="Biedler J."/>
            <person name="Birney E."/>
            <person name="Bruggner R.V."/>
            <person name="Costas J."/>
            <person name="Coy M.R."/>
            <person name="Crabtree J."/>
            <person name="Crawford M."/>
            <person name="Debruyn B."/>
            <person name="Decaprio D."/>
            <person name="Eiglmeier K."/>
            <person name="Eisenstadt E."/>
            <person name="El-Dorry H."/>
            <person name="Gelbart W.M."/>
            <person name="Gomes S.L."/>
            <person name="Hammond M."/>
            <person name="Hannick L.I."/>
            <person name="Hogan J.R."/>
            <person name="Holmes M.H."/>
            <person name="Jaffe D."/>
            <person name="Johnston J.S."/>
            <person name="Kennedy R.C."/>
            <person name="Koo H."/>
            <person name="Kravitz S."/>
            <person name="Kriventseva E.V."/>
            <person name="Kulp D."/>
            <person name="Labutti K."/>
            <person name="Lee E."/>
            <person name="Li S."/>
            <person name="Lovin D.D."/>
            <person name="Mao C."/>
            <person name="Mauceli E."/>
            <person name="Menck C.F."/>
            <person name="Miller J.R."/>
            <person name="Montgomery P."/>
            <person name="Mori A."/>
            <person name="Nascimento A.L."/>
            <person name="Naveira H.F."/>
            <person name="Nusbaum C."/>
            <person name="O'leary S."/>
            <person name="Orvis J."/>
            <person name="Pertea M."/>
            <person name="Quesneville H."/>
            <person name="Reidenbach K.R."/>
            <person name="Rogers Y.H."/>
            <person name="Roth C.W."/>
            <person name="Schneider J.R."/>
            <person name="Schatz M."/>
            <person name="Shumway M."/>
            <person name="Stanke M."/>
            <person name="Stinson E.O."/>
            <person name="Tubio J.M."/>
            <person name="Vanzee J.P."/>
            <person name="Verjovski-Almeida S."/>
            <person name="Werner D."/>
            <person name="White O."/>
            <person name="Wyder S."/>
            <person name="Zeng Q."/>
            <person name="Zhao Q."/>
            <person name="Zhao Y."/>
            <person name="Hill C.A."/>
            <person name="Raikhel A.S."/>
            <person name="Soares M.B."/>
            <person name="Knudson D.L."/>
            <person name="Lee N.H."/>
            <person name="Galagan J."/>
            <person name="Salzberg S.L."/>
            <person name="Paulsen I.T."/>
            <person name="Dimopoulos G."/>
            <person name="Collins F.H."/>
            <person name="Birren B."/>
            <person name="Fraser-Liggett C.M."/>
            <person name="Severson D.W."/>
        </authorList>
    </citation>
    <scope>NUCLEOTIDE SEQUENCE [LARGE SCALE GENOMIC DNA]</scope>
    <source>
        <strain evidence="7">Liverpool</strain>
    </source>
</reference>
<dbReference type="KEGG" id="aag:5569735"/>
<feature type="region of interest" description="Disordered" evidence="5">
    <location>
        <begin position="390"/>
        <end position="578"/>
    </location>
</feature>
<keyword evidence="2 4" id="KW-0238">DNA-binding</keyword>
<feature type="compositionally biased region" description="Low complexity" evidence="5">
    <location>
        <begin position="450"/>
        <end position="474"/>
    </location>
</feature>
<evidence type="ECO:0000313" key="8">
    <source>
        <dbReference type="Proteomes" id="UP000682892"/>
    </source>
</evidence>
<gene>
    <name evidence="7" type="ORF">AaeL_AAEL007882</name>
</gene>
<feature type="DNA-binding region" description="HMG box" evidence="4">
    <location>
        <begin position="143"/>
        <end position="211"/>
    </location>
</feature>
<dbReference type="InterPro" id="IPR009071">
    <property type="entry name" value="HMG_box_dom"/>
</dbReference>